<dbReference type="AlphaFoldDB" id="A0AAW0N3Z9"/>
<comment type="caution">
    <text evidence="1">The sequence shown here is derived from an EMBL/GenBank/DDBJ whole genome shotgun (WGS) entry which is preliminary data.</text>
</comment>
<gene>
    <name evidence="1" type="ORF">WMY93_024818</name>
</gene>
<organism evidence="1 2">
    <name type="scientific">Mugilogobius chulae</name>
    <name type="common">yellowstripe goby</name>
    <dbReference type="NCBI Taxonomy" id="88201"/>
    <lineage>
        <taxon>Eukaryota</taxon>
        <taxon>Metazoa</taxon>
        <taxon>Chordata</taxon>
        <taxon>Craniata</taxon>
        <taxon>Vertebrata</taxon>
        <taxon>Euteleostomi</taxon>
        <taxon>Actinopterygii</taxon>
        <taxon>Neopterygii</taxon>
        <taxon>Teleostei</taxon>
        <taxon>Neoteleostei</taxon>
        <taxon>Acanthomorphata</taxon>
        <taxon>Gobiaria</taxon>
        <taxon>Gobiiformes</taxon>
        <taxon>Gobioidei</taxon>
        <taxon>Gobiidae</taxon>
        <taxon>Gobionellinae</taxon>
        <taxon>Mugilogobius</taxon>
    </lineage>
</organism>
<dbReference type="EMBL" id="JBBPFD010000018">
    <property type="protein sequence ID" value="KAK7889258.1"/>
    <property type="molecule type" value="Genomic_DNA"/>
</dbReference>
<dbReference type="SUPFAM" id="SSF56219">
    <property type="entry name" value="DNase I-like"/>
    <property type="match status" value="1"/>
</dbReference>
<accession>A0AAW0N3Z9</accession>
<name>A0AAW0N3Z9_9GOBI</name>
<dbReference type="PANTHER" id="PTHR46670">
    <property type="entry name" value="ENDO/EXONUCLEASE/PHOSPHATASE DOMAIN-CONTAINING PROTEIN"/>
    <property type="match status" value="1"/>
</dbReference>
<protein>
    <recommendedName>
        <fullName evidence="3">Endonuclease/exonuclease/phosphatase domain-containing protein</fullName>
    </recommendedName>
</protein>
<dbReference type="InterPro" id="IPR036691">
    <property type="entry name" value="Endo/exonu/phosph_ase_sf"/>
</dbReference>
<proteinExistence type="predicted"/>
<dbReference type="Gene3D" id="3.60.10.10">
    <property type="entry name" value="Endonuclease/exonuclease/phosphatase"/>
    <property type="match status" value="1"/>
</dbReference>
<dbReference type="PANTHER" id="PTHR46670:SF3">
    <property type="entry name" value="ENDONUCLEASE_EXONUCLEASE_PHOSPHATASE DOMAIN-CONTAINING PROTEIN"/>
    <property type="match status" value="1"/>
</dbReference>
<keyword evidence="2" id="KW-1185">Reference proteome</keyword>
<reference evidence="2" key="1">
    <citation type="submission" date="2024-04" db="EMBL/GenBank/DDBJ databases">
        <title>Salinicola lusitanus LLJ914,a marine bacterium isolated from the Okinawa Trough.</title>
        <authorList>
            <person name="Li J."/>
        </authorList>
    </citation>
    <scope>NUCLEOTIDE SEQUENCE [LARGE SCALE GENOMIC DNA]</scope>
</reference>
<evidence type="ECO:0000313" key="2">
    <source>
        <dbReference type="Proteomes" id="UP001460270"/>
    </source>
</evidence>
<evidence type="ECO:0000313" key="1">
    <source>
        <dbReference type="EMBL" id="KAK7889258.1"/>
    </source>
</evidence>
<sequence length="532" mass="59919">MYNLSKEIFLDFYACCSNVSATLVYDRQSLLNIRASHETFLKRSCVYQFYPPPPLLASVPAYLRVTPFAEPRRKRSRRRRKRGGVLVKIRAYLRSGAKHACPTHGSLGSAALPRERWLIPVQLSGCRAGDALVQDSPPVEWSLASQMRLRSSRASHRGVNQENLRMLARGCSPNDEDILRMALLNVRSLTGKTFVLNDFFASRHLDFMYLTETWLRPGECSAFSELLPPGCSFLNSPRTSGKGGGLASVFKSSFKCRQCPSKTLSTFELQLFELQCDVTVQCALIYRPPKISKDFIGDFSNLVSEMALNYDHFLIVGDFNIHVCCDGKPLVKDFKAVVDSFNLTQWVNGPTHERGHILDLVLSYGLNVCIEDLCSTQISDHLPVLFKVKLPGSLVQPCALTRTRRIINADTAQKFSSAFVSFLPTLDMFCASTVDELIQTFDSSCTSVLDCVAPFKAWSPKTVSEPWLNDHTRALRRESRRAERRWKKDRLHVSLGILRESLRKYQKAVGCAKADRNSPLLTLSPVTNEMSR</sequence>
<dbReference type="Proteomes" id="UP001460270">
    <property type="component" value="Unassembled WGS sequence"/>
</dbReference>
<evidence type="ECO:0008006" key="3">
    <source>
        <dbReference type="Google" id="ProtNLM"/>
    </source>
</evidence>